<dbReference type="InterPro" id="IPR052892">
    <property type="entry name" value="NA-targeting_endonuclease"/>
</dbReference>
<evidence type="ECO:0000259" key="1">
    <source>
        <dbReference type="SMART" id="SM00507"/>
    </source>
</evidence>
<keyword evidence="2" id="KW-0378">Hydrolase</keyword>
<dbReference type="GO" id="GO:0004519">
    <property type="term" value="F:endonuclease activity"/>
    <property type="evidence" value="ECO:0007669"/>
    <property type="project" value="UniProtKB-KW"/>
</dbReference>
<keyword evidence="2" id="KW-0255">Endonuclease</keyword>
<keyword evidence="3" id="KW-1185">Reference proteome</keyword>
<organism evidence="2 3">
    <name type="scientific">Desulfobulbus oligotrophicus</name>
    <dbReference type="NCBI Taxonomy" id="1909699"/>
    <lineage>
        <taxon>Bacteria</taxon>
        <taxon>Pseudomonadati</taxon>
        <taxon>Thermodesulfobacteriota</taxon>
        <taxon>Desulfobulbia</taxon>
        <taxon>Desulfobulbales</taxon>
        <taxon>Desulfobulbaceae</taxon>
        <taxon>Desulfobulbus</taxon>
    </lineage>
</organism>
<dbReference type="EMBL" id="CP054140">
    <property type="protein sequence ID" value="QQG66468.1"/>
    <property type="molecule type" value="Genomic_DNA"/>
</dbReference>
<dbReference type="RefSeq" id="WP_199262678.1">
    <property type="nucleotide sequence ID" value="NZ_CP054140.1"/>
</dbReference>
<dbReference type="AlphaFoldDB" id="A0A7T6ARF0"/>
<gene>
    <name evidence="2" type="ORF">HP555_11620</name>
</gene>
<reference evidence="2 3" key="1">
    <citation type="submission" date="2020-05" db="EMBL/GenBank/DDBJ databases">
        <title>Complete genome of Desulfobulbus oligotrophicus.</title>
        <authorList>
            <person name="Podar M."/>
        </authorList>
    </citation>
    <scope>NUCLEOTIDE SEQUENCE [LARGE SCALE GENOMIC DNA]</scope>
    <source>
        <strain evidence="2 3">Prop6</strain>
    </source>
</reference>
<dbReference type="SMART" id="SM00507">
    <property type="entry name" value="HNHc"/>
    <property type="match status" value="1"/>
</dbReference>
<evidence type="ECO:0000313" key="2">
    <source>
        <dbReference type="EMBL" id="QQG66468.1"/>
    </source>
</evidence>
<dbReference type="PANTHER" id="PTHR33877:SF1">
    <property type="entry name" value="TYPE IV METHYL-DIRECTED RESTRICTION ENZYME ECOKMCRA"/>
    <property type="match status" value="1"/>
</dbReference>
<dbReference type="InterPro" id="IPR003615">
    <property type="entry name" value="HNH_nuc"/>
</dbReference>
<evidence type="ECO:0000313" key="3">
    <source>
        <dbReference type="Proteomes" id="UP000596092"/>
    </source>
</evidence>
<dbReference type="PANTHER" id="PTHR33877">
    <property type="entry name" value="SLL1193 PROTEIN"/>
    <property type="match status" value="1"/>
</dbReference>
<dbReference type="CDD" id="cd00085">
    <property type="entry name" value="HNHc"/>
    <property type="match status" value="1"/>
</dbReference>
<dbReference type="InterPro" id="IPR029471">
    <property type="entry name" value="HNH_5"/>
</dbReference>
<sequence>MSADFYSLGTVDEAVIRAERHKARALRKSRWWQQKTASGTCWYCHRRVGYHNLTMDHVIPLARGGRSTRDNLVPCCRECNTKKKSALPIEWEEYMQSLQQRHSE</sequence>
<feature type="domain" description="HNH nuclease" evidence="1">
    <location>
        <begin position="30"/>
        <end position="81"/>
    </location>
</feature>
<accession>A0A7T6ARF0</accession>
<keyword evidence="2" id="KW-0540">Nuclease</keyword>
<dbReference type="Pfam" id="PF14279">
    <property type="entry name" value="HNH_5"/>
    <property type="match status" value="1"/>
</dbReference>
<dbReference type="Proteomes" id="UP000596092">
    <property type="component" value="Chromosome"/>
</dbReference>
<name>A0A7T6ARF0_9BACT</name>
<dbReference type="KEGG" id="dog:HP555_11620"/>
<dbReference type="Gene3D" id="1.10.30.50">
    <property type="match status" value="1"/>
</dbReference>
<protein>
    <submittedName>
        <fullName evidence="2">HNH endonuclease</fullName>
    </submittedName>
</protein>
<proteinExistence type="predicted"/>